<dbReference type="PANTHER" id="PTHR47089:SF1">
    <property type="entry name" value="GUANOSINE ABC TRANSPORTER PERMEASE PROTEIN NUPP"/>
    <property type="match status" value="1"/>
</dbReference>
<dbReference type="GO" id="GO:0005886">
    <property type="term" value="C:plasma membrane"/>
    <property type="evidence" value="ECO:0007669"/>
    <property type="project" value="UniProtKB-SubCell"/>
</dbReference>
<dbReference type="RefSeq" id="WP_338176577.1">
    <property type="nucleotide sequence ID" value="NZ_JAEKNQ010000016.1"/>
</dbReference>
<evidence type="ECO:0000256" key="3">
    <source>
        <dbReference type="ARBA" id="ARBA00022692"/>
    </source>
</evidence>
<sequence length="365" mass="38051">MRAALRIAQQAAVPLVAILLGFLVAGVAVAITGADPSQAYLGLFQGAFTNKHAFTESLIASVPYVFLGLAVATGFRAGLFNIGADGQFYLGALGGVFVGFSIHGLPGIVHIPLAILAGVACGAVYGGLPGFLKARFGAHEVITTIMLNYIAYSLSDYLINRGPLGDPHSSAPKTPFIDPSAQLPIIFADSRLHLGLLLALLAVPLMWFLIERTTIGFRIRAVGLSPEAARSSGISVARTMVLVMAISGGLAGLAGADEVLGVSHFMPPSFSIGYGFDAIAVALLARSNPWGILPAAFLFGAMRNGAGFMQLQTQVSADMISIVQATVIMFVAAPVIVRWLLRLREVPAESLQITQPEGVGAAPKT</sequence>
<feature type="transmembrane region" description="Helical" evidence="6">
    <location>
        <begin position="54"/>
        <end position="75"/>
    </location>
</feature>
<evidence type="ECO:0000256" key="5">
    <source>
        <dbReference type="ARBA" id="ARBA00023136"/>
    </source>
</evidence>
<dbReference type="EMBL" id="JAEKNQ010000016">
    <property type="protein sequence ID" value="MBJ7602177.1"/>
    <property type="molecule type" value="Genomic_DNA"/>
</dbReference>
<comment type="caution">
    <text evidence="7">The sequence shown here is derived from an EMBL/GenBank/DDBJ whole genome shotgun (WGS) entry which is preliminary data.</text>
</comment>
<keyword evidence="3 6" id="KW-0812">Transmembrane</keyword>
<dbReference type="InterPro" id="IPR001851">
    <property type="entry name" value="ABC_transp_permease"/>
</dbReference>
<evidence type="ECO:0000256" key="6">
    <source>
        <dbReference type="SAM" id="Phobius"/>
    </source>
</evidence>
<dbReference type="Pfam" id="PF02653">
    <property type="entry name" value="BPD_transp_2"/>
    <property type="match status" value="1"/>
</dbReference>
<gene>
    <name evidence="7" type="ORF">JF888_03125</name>
</gene>
<evidence type="ECO:0000313" key="8">
    <source>
        <dbReference type="Proteomes" id="UP000620075"/>
    </source>
</evidence>
<keyword evidence="4 6" id="KW-1133">Transmembrane helix</keyword>
<organism evidence="7 8">
    <name type="scientific">Candidatus Dormiibacter inghamiae</name>
    <dbReference type="NCBI Taxonomy" id="3127013"/>
    <lineage>
        <taxon>Bacteria</taxon>
        <taxon>Bacillati</taxon>
        <taxon>Candidatus Dormiibacterota</taxon>
        <taxon>Candidatus Dormibacteria</taxon>
        <taxon>Candidatus Dormibacterales</taxon>
        <taxon>Candidatus Dormibacteraceae</taxon>
        <taxon>Candidatus Dormiibacter</taxon>
    </lineage>
</organism>
<feature type="transmembrane region" description="Helical" evidence="6">
    <location>
        <begin position="192"/>
        <end position="210"/>
    </location>
</feature>
<feature type="transmembrane region" description="Helical" evidence="6">
    <location>
        <begin position="319"/>
        <end position="341"/>
    </location>
</feature>
<feature type="transmembrane region" description="Helical" evidence="6">
    <location>
        <begin position="12"/>
        <end position="34"/>
    </location>
</feature>
<name>A0A934KEI4_9BACT</name>
<feature type="transmembrane region" description="Helical" evidence="6">
    <location>
        <begin position="87"/>
        <end position="105"/>
    </location>
</feature>
<keyword evidence="2" id="KW-1003">Cell membrane</keyword>
<accession>A0A934KEI4</accession>
<dbReference type="CDD" id="cd06580">
    <property type="entry name" value="TM_PBP1_transp_TpRbsC_like"/>
    <property type="match status" value="1"/>
</dbReference>
<evidence type="ECO:0000256" key="4">
    <source>
        <dbReference type="ARBA" id="ARBA00022989"/>
    </source>
</evidence>
<feature type="transmembrane region" description="Helical" evidence="6">
    <location>
        <begin position="111"/>
        <end position="132"/>
    </location>
</feature>
<keyword evidence="5 6" id="KW-0472">Membrane</keyword>
<dbReference type="Proteomes" id="UP000620075">
    <property type="component" value="Unassembled WGS sequence"/>
</dbReference>
<evidence type="ECO:0000313" key="7">
    <source>
        <dbReference type="EMBL" id="MBJ7602177.1"/>
    </source>
</evidence>
<reference evidence="7 8" key="1">
    <citation type="submission" date="2020-10" db="EMBL/GenBank/DDBJ databases">
        <title>Ca. Dormibacterota MAGs.</title>
        <authorList>
            <person name="Montgomery K."/>
        </authorList>
    </citation>
    <scope>NUCLEOTIDE SEQUENCE [LARGE SCALE GENOMIC DNA]</scope>
    <source>
        <strain evidence="7">SC8811_S16_3</strain>
    </source>
</reference>
<dbReference type="AlphaFoldDB" id="A0A934KEI4"/>
<evidence type="ECO:0000256" key="2">
    <source>
        <dbReference type="ARBA" id="ARBA00022475"/>
    </source>
</evidence>
<dbReference type="GO" id="GO:0022857">
    <property type="term" value="F:transmembrane transporter activity"/>
    <property type="evidence" value="ECO:0007669"/>
    <property type="project" value="InterPro"/>
</dbReference>
<comment type="subcellular location">
    <subcellularLocation>
        <location evidence="1">Cell membrane</location>
        <topology evidence="1">Multi-pass membrane protein</topology>
    </subcellularLocation>
</comment>
<dbReference type="PANTHER" id="PTHR47089">
    <property type="entry name" value="ABC TRANSPORTER, PERMEASE PROTEIN"/>
    <property type="match status" value="1"/>
</dbReference>
<feature type="transmembrane region" description="Helical" evidence="6">
    <location>
        <begin position="141"/>
        <end position="159"/>
    </location>
</feature>
<evidence type="ECO:0000256" key="1">
    <source>
        <dbReference type="ARBA" id="ARBA00004651"/>
    </source>
</evidence>
<proteinExistence type="predicted"/>
<feature type="transmembrane region" description="Helical" evidence="6">
    <location>
        <begin position="231"/>
        <end position="253"/>
    </location>
</feature>
<protein>
    <submittedName>
        <fullName evidence="7">ABC transporter permease</fullName>
    </submittedName>
</protein>